<name>A0A1I6MVX6_9RHOB</name>
<evidence type="ECO:0000313" key="2">
    <source>
        <dbReference type="Proteomes" id="UP000198926"/>
    </source>
</evidence>
<proteinExistence type="predicted"/>
<gene>
    <name evidence="1" type="ORF">SAMN05444714_2382</name>
</gene>
<dbReference type="AlphaFoldDB" id="A0A1I6MVX6"/>
<dbReference type="EMBL" id="FOZM01000002">
    <property type="protein sequence ID" value="SFS19856.1"/>
    <property type="molecule type" value="Genomic_DNA"/>
</dbReference>
<organism evidence="1 2">
    <name type="scientific">Yoonia litorea</name>
    <dbReference type="NCBI Taxonomy" id="1123755"/>
    <lineage>
        <taxon>Bacteria</taxon>
        <taxon>Pseudomonadati</taxon>
        <taxon>Pseudomonadota</taxon>
        <taxon>Alphaproteobacteria</taxon>
        <taxon>Rhodobacterales</taxon>
        <taxon>Paracoccaceae</taxon>
        <taxon>Yoonia</taxon>
    </lineage>
</organism>
<keyword evidence="2" id="KW-1185">Reference proteome</keyword>
<accession>A0A1I6MVX6</accession>
<evidence type="ECO:0000313" key="1">
    <source>
        <dbReference type="EMBL" id="SFS19856.1"/>
    </source>
</evidence>
<reference evidence="1 2" key="1">
    <citation type="submission" date="2016-10" db="EMBL/GenBank/DDBJ databases">
        <authorList>
            <person name="de Groot N.N."/>
        </authorList>
    </citation>
    <scope>NUCLEOTIDE SEQUENCE [LARGE SCALE GENOMIC DNA]</scope>
    <source>
        <strain evidence="1 2">DSM 29433</strain>
    </source>
</reference>
<protein>
    <submittedName>
        <fullName evidence="1">Uncharacterized protein</fullName>
    </submittedName>
</protein>
<sequence>MTMTLQIVLWKGASPLGLTASPPKYFKQNDEAGRRLA</sequence>
<dbReference type="Proteomes" id="UP000198926">
    <property type="component" value="Unassembled WGS sequence"/>
</dbReference>